<dbReference type="Pfam" id="PF00990">
    <property type="entry name" value="GGDEF"/>
    <property type="match status" value="1"/>
</dbReference>
<dbReference type="EMBL" id="AGWY01000013">
    <property type="protein sequence ID" value="EKS33261.1"/>
    <property type="molecule type" value="Genomic_DNA"/>
</dbReference>
<proteinExistence type="predicted"/>
<dbReference type="InterPro" id="IPR029787">
    <property type="entry name" value="Nucleotide_cyclase"/>
</dbReference>
<dbReference type="Pfam" id="PF08448">
    <property type="entry name" value="PAS_4"/>
    <property type="match status" value="1"/>
</dbReference>
<dbReference type="SMART" id="SM00052">
    <property type="entry name" value="EAL"/>
    <property type="match status" value="1"/>
</dbReference>
<sequence length="808" mass="90200">MKFNFLSARMRLLRLVSPFVAIVLLQAFLAGLSLSVLSSVRAYVGGESLWSKGQKDAIHYLTLYGETGDDRYFEQYEKSIAAPLGDRAARVALDKKPVDIKAARAGFLQGGNHPEDIDGLIWLYRYFRQLPPFKTAIRHWMNTDPMLDDLMDLAKQIQLEQNGTIASQQELSSLRERIDGFNARFAPEAMSFAKSLGNGSRQVKLALTIVNLFTAGLLVALLLVVTRRFLAQRRRFVHALRSEKERAQITLAAIGDAVISTDAEGRVDYMNPAAERLVASRALSARGLPIDSLFRILDEETGQQRENQFRQILQGSNLPPTTRPQLLQRPDSTSVAISMTGTPLYKDGTVAGAVLVLHDMTSEKKFIARLSWQASHDSLTKLANRREFEHRLEKALQAQDHGDTSPRALMFLDLDQFKIINDTCGHAAGDKLLCEVAEVLQLHLRVDDLLARLGGDEFAILLENGDLERAAIVAEKLRQAVQDLNFIWNGRSFTVTASIGLVQIHGRATKDETLRTADLACYLAKEKGRNRIQIHNPSDTELLHRFGEMAWVQRIHDALEEQRFCLYAQNIAALHETSCEGTHIELLLRLRDKDGNLVPPGDFIPAAERYGLMPLIDRWVVKHAFETIASRIRHGAPSIATCAINLSGATFSDEGFVDYVREQLTRYGIPPSMICFEITETSAIANLDNANRFIGVLQQLGCRFSLDDFGSGMSSFGYLKHLPVNYLKIDGSFVKDMLDDPIDRAMVEMICRIGKVMGKQTVAEFVENDATIAALREIGVDYAQGYGIGRPEPFEKMGPKTLRSLRVA</sequence>
<dbReference type="OrthoDB" id="7251575at2"/>
<dbReference type="SMART" id="SM00091">
    <property type="entry name" value="PAS"/>
    <property type="match status" value="1"/>
</dbReference>
<dbReference type="FunFam" id="3.30.70.270:FF:000001">
    <property type="entry name" value="Diguanylate cyclase domain protein"/>
    <property type="match status" value="1"/>
</dbReference>
<gene>
    <name evidence="5" type="ORF">HMPREF9696_03302</name>
</gene>
<dbReference type="SUPFAM" id="SSF141868">
    <property type="entry name" value="EAL domain-like"/>
    <property type="match status" value="1"/>
</dbReference>
<feature type="domain" description="PAS" evidence="2">
    <location>
        <begin position="243"/>
        <end position="316"/>
    </location>
</feature>
<evidence type="ECO:0000256" key="1">
    <source>
        <dbReference type="SAM" id="Phobius"/>
    </source>
</evidence>
<dbReference type="Gene3D" id="3.30.450.20">
    <property type="entry name" value="PAS domain"/>
    <property type="match status" value="1"/>
</dbReference>
<dbReference type="PANTHER" id="PTHR44757:SF4">
    <property type="entry name" value="DIGUANYLATE CYCLASE DGCE-RELATED"/>
    <property type="match status" value="1"/>
</dbReference>
<dbReference type="PATRIC" id="fig|883079.3.peg.3376"/>
<dbReference type="InterPro" id="IPR001633">
    <property type="entry name" value="EAL_dom"/>
</dbReference>
<dbReference type="CDD" id="cd01949">
    <property type="entry name" value="GGDEF"/>
    <property type="match status" value="1"/>
</dbReference>
<dbReference type="Gene3D" id="3.30.70.270">
    <property type="match status" value="1"/>
</dbReference>
<dbReference type="InterPro" id="IPR052155">
    <property type="entry name" value="Biofilm_reg_signaling"/>
</dbReference>
<dbReference type="PROSITE" id="PS50883">
    <property type="entry name" value="EAL"/>
    <property type="match status" value="1"/>
</dbReference>
<keyword evidence="6" id="KW-1185">Reference proteome</keyword>
<evidence type="ECO:0000313" key="5">
    <source>
        <dbReference type="EMBL" id="EKS33261.1"/>
    </source>
</evidence>
<organism evidence="5 6">
    <name type="scientific">Afipia clevelandensis ATCC 49720</name>
    <dbReference type="NCBI Taxonomy" id="883079"/>
    <lineage>
        <taxon>Bacteria</taxon>
        <taxon>Pseudomonadati</taxon>
        <taxon>Pseudomonadota</taxon>
        <taxon>Alphaproteobacteria</taxon>
        <taxon>Hyphomicrobiales</taxon>
        <taxon>Nitrobacteraceae</taxon>
        <taxon>Afipia</taxon>
    </lineage>
</organism>
<keyword evidence="1" id="KW-1133">Transmembrane helix</keyword>
<dbReference type="PANTHER" id="PTHR44757">
    <property type="entry name" value="DIGUANYLATE CYCLASE DGCP"/>
    <property type="match status" value="1"/>
</dbReference>
<dbReference type="AlphaFoldDB" id="K8NVU0"/>
<feature type="domain" description="EAL" evidence="3">
    <location>
        <begin position="548"/>
        <end position="805"/>
    </location>
</feature>
<dbReference type="RefSeq" id="WP_002714172.1">
    <property type="nucleotide sequence ID" value="NZ_KB375281.1"/>
</dbReference>
<dbReference type="Gene3D" id="3.20.20.450">
    <property type="entry name" value="EAL domain"/>
    <property type="match status" value="1"/>
</dbReference>
<dbReference type="InterPro" id="IPR043128">
    <property type="entry name" value="Rev_trsase/Diguanyl_cyclase"/>
</dbReference>
<name>K8NVU0_9BRAD</name>
<dbReference type="Proteomes" id="UP000001095">
    <property type="component" value="Unassembled WGS sequence"/>
</dbReference>
<dbReference type="InterPro" id="IPR013656">
    <property type="entry name" value="PAS_4"/>
</dbReference>
<dbReference type="InterPro" id="IPR035965">
    <property type="entry name" value="PAS-like_dom_sf"/>
</dbReference>
<keyword evidence="1" id="KW-0812">Transmembrane</keyword>
<evidence type="ECO:0000259" key="3">
    <source>
        <dbReference type="PROSITE" id="PS50883"/>
    </source>
</evidence>
<comment type="caution">
    <text evidence="5">The sequence shown here is derived from an EMBL/GenBank/DDBJ whole genome shotgun (WGS) entry which is preliminary data.</text>
</comment>
<dbReference type="InterPro" id="IPR035919">
    <property type="entry name" value="EAL_sf"/>
</dbReference>
<feature type="transmembrane region" description="Helical" evidence="1">
    <location>
        <begin position="205"/>
        <end position="225"/>
    </location>
</feature>
<dbReference type="PROSITE" id="PS50112">
    <property type="entry name" value="PAS"/>
    <property type="match status" value="1"/>
</dbReference>
<dbReference type="Pfam" id="PF00563">
    <property type="entry name" value="EAL"/>
    <property type="match status" value="1"/>
</dbReference>
<keyword evidence="1" id="KW-0472">Membrane</keyword>
<dbReference type="GO" id="GO:0003824">
    <property type="term" value="F:catalytic activity"/>
    <property type="evidence" value="ECO:0007669"/>
    <property type="project" value="UniProtKB-ARBA"/>
</dbReference>
<dbReference type="HOGENOM" id="CLU_000445_70_54_5"/>
<evidence type="ECO:0000313" key="6">
    <source>
        <dbReference type="Proteomes" id="UP000001095"/>
    </source>
</evidence>
<dbReference type="InterPro" id="IPR000160">
    <property type="entry name" value="GGDEF_dom"/>
</dbReference>
<evidence type="ECO:0000259" key="4">
    <source>
        <dbReference type="PROSITE" id="PS50887"/>
    </source>
</evidence>
<dbReference type="NCBIfam" id="TIGR00229">
    <property type="entry name" value="sensory_box"/>
    <property type="match status" value="1"/>
</dbReference>
<dbReference type="CDD" id="cd00130">
    <property type="entry name" value="PAS"/>
    <property type="match status" value="1"/>
</dbReference>
<dbReference type="SMART" id="SM00267">
    <property type="entry name" value="GGDEF"/>
    <property type="match status" value="1"/>
</dbReference>
<dbReference type="SUPFAM" id="SSF55073">
    <property type="entry name" value="Nucleotide cyclase"/>
    <property type="match status" value="1"/>
</dbReference>
<dbReference type="SUPFAM" id="SSF55785">
    <property type="entry name" value="PYP-like sensor domain (PAS domain)"/>
    <property type="match status" value="1"/>
</dbReference>
<dbReference type="InterPro" id="IPR000014">
    <property type="entry name" value="PAS"/>
</dbReference>
<dbReference type="PROSITE" id="PS50887">
    <property type="entry name" value="GGDEF"/>
    <property type="match status" value="1"/>
</dbReference>
<evidence type="ECO:0000259" key="2">
    <source>
        <dbReference type="PROSITE" id="PS50112"/>
    </source>
</evidence>
<protein>
    <submittedName>
        <fullName evidence="5">Diguanylate cyclase (GGDEF) domain-containing protein</fullName>
    </submittedName>
</protein>
<dbReference type="NCBIfam" id="TIGR00254">
    <property type="entry name" value="GGDEF"/>
    <property type="match status" value="1"/>
</dbReference>
<accession>K8NVU0</accession>
<reference evidence="5 6" key="1">
    <citation type="submission" date="2012-04" db="EMBL/GenBank/DDBJ databases">
        <title>The Genome Sequence of Afipia clevelandensis ATCC 49720.</title>
        <authorList>
            <consortium name="The Broad Institute Genome Sequencing Platform"/>
            <person name="Earl A."/>
            <person name="Ward D."/>
            <person name="Feldgarden M."/>
            <person name="Gevers D."/>
            <person name="Huys G."/>
            <person name="Walker B."/>
            <person name="Young S.K."/>
            <person name="Zeng Q."/>
            <person name="Gargeya S."/>
            <person name="Fitzgerald M."/>
            <person name="Haas B."/>
            <person name="Abouelleil A."/>
            <person name="Alvarado L."/>
            <person name="Arachchi H.M."/>
            <person name="Berlin A."/>
            <person name="Chapman S.B."/>
            <person name="Goldberg J."/>
            <person name="Griggs A."/>
            <person name="Gujja S."/>
            <person name="Hansen M."/>
            <person name="Howarth C."/>
            <person name="Imamovic A."/>
            <person name="Larimer J."/>
            <person name="McCowen C."/>
            <person name="Montmayeur A."/>
            <person name="Murphy C."/>
            <person name="Neiman D."/>
            <person name="Pearson M."/>
            <person name="Priest M."/>
            <person name="Roberts A."/>
            <person name="Saif S."/>
            <person name="Shea T."/>
            <person name="Sisk P."/>
            <person name="Sykes S."/>
            <person name="Wortman J."/>
            <person name="Nusbaum C."/>
            <person name="Birren B."/>
        </authorList>
    </citation>
    <scope>NUCLEOTIDE SEQUENCE [LARGE SCALE GENOMIC DNA]</scope>
    <source>
        <strain evidence="5 6">ATCC 49720</strain>
    </source>
</reference>
<feature type="domain" description="GGDEF" evidence="4">
    <location>
        <begin position="405"/>
        <end position="537"/>
    </location>
</feature>
<dbReference type="CDD" id="cd01948">
    <property type="entry name" value="EAL"/>
    <property type="match status" value="1"/>
</dbReference>